<feature type="repeat" description="HEAT" evidence="2">
    <location>
        <begin position="344"/>
        <end position="381"/>
    </location>
</feature>
<feature type="domain" description="Tubulin-folding cofactor D ARM repeats" evidence="4">
    <location>
        <begin position="322"/>
        <end position="523"/>
    </location>
</feature>
<proteinExistence type="predicted"/>
<evidence type="ECO:0000313" key="5">
    <source>
        <dbReference type="EMBL" id="KAF8442911.1"/>
    </source>
</evidence>
<dbReference type="InterPro" id="IPR016024">
    <property type="entry name" value="ARM-type_fold"/>
</dbReference>
<dbReference type="InterPro" id="IPR058033">
    <property type="entry name" value="ARM_TBCD_2nd"/>
</dbReference>
<feature type="domain" description="Tubulin-folding cofactor D C-terminal" evidence="3">
    <location>
        <begin position="874"/>
        <end position="1073"/>
    </location>
</feature>
<dbReference type="GO" id="GO:0048487">
    <property type="term" value="F:beta-tubulin binding"/>
    <property type="evidence" value="ECO:0007669"/>
    <property type="project" value="InterPro"/>
</dbReference>
<dbReference type="Proteomes" id="UP001194468">
    <property type="component" value="Unassembled WGS sequence"/>
</dbReference>
<dbReference type="Pfam" id="PF23579">
    <property type="entry name" value="ARM_TBCD"/>
    <property type="match status" value="1"/>
</dbReference>
<dbReference type="GO" id="GO:0000226">
    <property type="term" value="P:microtubule cytoskeleton organization"/>
    <property type="evidence" value="ECO:0007669"/>
    <property type="project" value="TreeGrafter"/>
</dbReference>
<dbReference type="SUPFAM" id="SSF48371">
    <property type="entry name" value="ARM repeat"/>
    <property type="match status" value="1"/>
</dbReference>
<dbReference type="GO" id="GO:0005096">
    <property type="term" value="F:GTPase activator activity"/>
    <property type="evidence" value="ECO:0007669"/>
    <property type="project" value="InterPro"/>
</dbReference>
<evidence type="ECO:0000256" key="1">
    <source>
        <dbReference type="ARBA" id="ARBA00023186"/>
    </source>
</evidence>
<accession>A0AAD4BXN7</accession>
<reference evidence="5" key="1">
    <citation type="submission" date="2019-10" db="EMBL/GenBank/DDBJ databases">
        <authorList>
            <consortium name="DOE Joint Genome Institute"/>
            <person name="Kuo A."/>
            <person name="Miyauchi S."/>
            <person name="Kiss E."/>
            <person name="Drula E."/>
            <person name="Kohler A."/>
            <person name="Sanchez-Garcia M."/>
            <person name="Andreopoulos B."/>
            <person name="Barry K.W."/>
            <person name="Bonito G."/>
            <person name="Buee M."/>
            <person name="Carver A."/>
            <person name="Chen C."/>
            <person name="Cichocki N."/>
            <person name="Clum A."/>
            <person name="Culley D."/>
            <person name="Crous P.W."/>
            <person name="Fauchery L."/>
            <person name="Girlanda M."/>
            <person name="Hayes R."/>
            <person name="Keri Z."/>
            <person name="LaButti K."/>
            <person name="Lipzen A."/>
            <person name="Lombard V."/>
            <person name="Magnuson J."/>
            <person name="Maillard F."/>
            <person name="Morin E."/>
            <person name="Murat C."/>
            <person name="Nolan M."/>
            <person name="Ohm R."/>
            <person name="Pangilinan J."/>
            <person name="Pereira M."/>
            <person name="Perotto S."/>
            <person name="Peter M."/>
            <person name="Riley R."/>
            <person name="Sitrit Y."/>
            <person name="Stielow B."/>
            <person name="Szollosi G."/>
            <person name="Zifcakova L."/>
            <person name="Stursova M."/>
            <person name="Spatafora J.W."/>
            <person name="Tedersoo L."/>
            <person name="Vaario L.-M."/>
            <person name="Yamada A."/>
            <person name="Yan M."/>
            <person name="Wang P."/>
            <person name="Xu J."/>
            <person name="Bruns T."/>
            <person name="Baldrian P."/>
            <person name="Vilgalys R."/>
            <person name="Henrissat B."/>
            <person name="Grigoriev I.V."/>
            <person name="Hibbett D."/>
            <person name="Nagy L.G."/>
            <person name="Martin F.M."/>
        </authorList>
    </citation>
    <scope>NUCLEOTIDE SEQUENCE</scope>
    <source>
        <strain evidence="5">BED1</strain>
    </source>
</reference>
<evidence type="ECO:0000259" key="3">
    <source>
        <dbReference type="Pfam" id="PF12612"/>
    </source>
</evidence>
<gene>
    <name evidence="5" type="ORF">L210DRAFT_1058689</name>
</gene>
<dbReference type="InterPro" id="IPR022577">
    <property type="entry name" value="TBCD_C"/>
</dbReference>
<keyword evidence="1" id="KW-0143">Chaperone</keyword>
<dbReference type="GO" id="GO:0007023">
    <property type="term" value="P:post-chaperonin tubulin folding pathway"/>
    <property type="evidence" value="ECO:0007669"/>
    <property type="project" value="InterPro"/>
</dbReference>
<dbReference type="EMBL" id="WHUW01000008">
    <property type="protein sequence ID" value="KAF8442911.1"/>
    <property type="molecule type" value="Genomic_DNA"/>
</dbReference>
<dbReference type="InterPro" id="IPR033162">
    <property type="entry name" value="TBCD"/>
</dbReference>
<dbReference type="Pfam" id="PF25767">
    <property type="entry name" value="ARM_TBCD_2nd"/>
    <property type="match status" value="1"/>
</dbReference>
<dbReference type="PANTHER" id="PTHR12658">
    <property type="entry name" value="BETA-TUBULIN COFACTOR D"/>
    <property type="match status" value="1"/>
</dbReference>
<evidence type="ECO:0000259" key="4">
    <source>
        <dbReference type="Pfam" id="PF25767"/>
    </source>
</evidence>
<evidence type="ECO:0000313" key="6">
    <source>
        <dbReference type="Proteomes" id="UP001194468"/>
    </source>
</evidence>
<keyword evidence="6" id="KW-1185">Reference proteome</keyword>
<name>A0AAD4BXN7_BOLED</name>
<comment type="caution">
    <text evidence="5">The sequence shown here is derived from an EMBL/GenBank/DDBJ whole genome shotgun (WGS) entry which is preliminary data.</text>
</comment>
<evidence type="ECO:0000256" key="2">
    <source>
        <dbReference type="PROSITE-ProRule" id="PRU00103"/>
    </source>
</evidence>
<organism evidence="5 6">
    <name type="scientific">Boletus edulis BED1</name>
    <dbReference type="NCBI Taxonomy" id="1328754"/>
    <lineage>
        <taxon>Eukaryota</taxon>
        <taxon>Fungi</taxon>
        <taxon>Dikarya</taxon>
        <taxon>Basidiomycota</taxon>
        <taxon>Agaricomycotina</taxon>
        <taxon>Agaricomycetes</taxon>
        <taxon>Agaricomycetidae</taxon>
        <taxon>Boletales</taxon>
        <taxon>Boletineae</taxon>
        <taxon>Boletaceae</taxon>
        <taxon>Boletoideae</taxon>
        <taxon>Boletus</taxon>
    </lineage>
</organism>
<dbReference type="GO" id="GO:0007021">
    <property type="term" value="P:tubulin complex assembly"/>
    <property type="evidence" value="ECO:0007669"/>
    <property type="project" value="InterPro"/>
</dbReference>
<dbReference type="InterPro" id="IPR011989">
    <property type="entry name" value="ARM-like"/>
</dbReference>
<dbReference type="PANTHER" id="PTHR12658:SF0">
    <property type="entry name" value="TUBULIN-SPECIFIC CHAPERONE D"/>
    <property type="match status" value="1"/>
</dbReference>
<dbReference type="PROSITE" id="PS50077">
    <property type="entry name" value="HEAT_REPEAT"/>
    <property type="match status" value="1"/>
</dbReference>
<dbReference type="InterPro" id="IPR021133">
    <property type="entry name" value="HEAT_type_2"/>
</dbReference>
<sequence length="1169" mass="130060">MSDDPTNEGMLFASFERRDEFVALQNIILALDLTVEPTREENSAEFDVLRRLSLILAEYQEQSYLLDPYLEDLVIPVAECLRTHARTCTSDLSVISSMTRVGRLADLLYNYIKFRGYKTITRFFPHEIVDVTIAIDFIRLPTGPVAHPSQWTLRYVVLLWLSLVCRIPFDLDQFDEPGHKGRTASVLEATGKQYLGYAGLEREGAAVLLSRLYMRKDAKQQLFAFLTWSTSVLQDTKQLLSAIGILQVLCEFTKFGALEESRSSTSTLMEISESIGKSEALMSNTLVRKYRAKLLSRTALRLIPPRTKNSRINVRTLEITDAWEEIQIDDDDDDIDVPEEIETILQALFSSLQDKDTVVRWSAAKGIGRLAERLPTDFSSQVLETILNLFSIHSIAGAPISDMPSVAEATWHGACLATAEMARRGLVQSSLLPQLLDWLSKALYFDIRKGAHSIGSNVRDAAAYVIWALARAQDVSNFSPHASGLAQSIVCVSLFDRDVSIRRAASAAFQEHVGRMGLFAHGIDVLRKTDFYSVSIRRNAFLTAAPQVAEHLEYRSSLINHLISTTLRHWDIMMRQLGAKSLRLICEIELASLGPACVLRLTPLLRSVDTSDIHGAMLALAEVADAYRLRFGPEGEEKRREIFGLIGCVPKDVILAPRNEQVLGATCRLIAVSITQKETQQTQDQSPVPDWCHIVDQGLRHRGDNAQEAAATAMATMSSLMDCSLLVQRLIKEFRQGSPSLQQSLGHVLGVLDYDAHPHVLPAAIDCLLESISSESAARMVNVEARRNCYLAIPKIFANTTPRLVEHFRSSQVCAIFDALDNGLDDYTTDERGDVGSWIRIACIRGLSSVIEDLFRISGHLPDFPSFLPPHRYHAAIGRILRQGVERLDNVRQISGECFLRIVQLPLPVTEHAGRWRVKNIDVVKELFFAESGNDNNSWSDGGWLFPKAVKILQIPEYRISLLRGLVMSVATRTGSTQRPASSSLANYTKTLPLTGVSGVGYSLSEFASDLIGLAESNLTSNNVVIPVLQTFNLLFEENALLSLSESERGAACIEALLSLSCKNVFRVKNIQRLQESMKIVINLLTLPSVAKTCLSKIIEFLAHPYPRVRSSTAEYLYIVLQSKDLGWEPDEQVEEILLETEWSSGDVVKVKDVARGLVDALASGMNGL</sequence>
<reference evidence="5" key="2">
    <citation type="journal article" date="2020" name="Nat. Commun.">
        <title>Large-scale genome sequencing of mycorrhizal fungi provides insights into the early evolution of symbiotic traits.</title>
        <authorList>
            <person name="Miyauchi S."/>
            <person name="Kiss E."/>
            <person name="Kuo A."/>
            <person name="Drula E."/>
            <person name="Kohler A."/>
            <person name="Sanchez-Garcia M."/>
            <person name="Morin E."/>
            <person name="Andreopoulos B."/>
            <person name="Barry K.W."/>
            <person name="Bonito G."/>
            <person name="Buee M."/>
            <person name="Carver A."/>
            <person name="Chen C."/>
            <person name="Cichocki N."/>
            <person name="Clum A."/>
            <person name="Culley D."/>
            <person name="Crous P.W."/>
            <person name="Fauchery L."/>
            <person name="Girlanda M."/>
            <person name="Hayes R.D."/>
            <person name="Keri Z."/>
            <person name="LaButti K."/>
            <person name="Lipzen A."/>
            <person name="Lombard V."/>
            <person name="Magnuson J."/>
            <person name="Maillard F."/>
            <person name="Murat C."/>
            <person name="Nolan M."/>
            <person name="Ohm R.A."/>
            <person name="Pangilinan J."/>
            <person name="Pereira M.F."/>
            <person name="Perotto S."/>
            <person name="Peter M."/>
            <person name="Pfister S."/>
            <person name="Riley R."/>
            <person name="Sitrit Y."/>
            <person name="Stielow J.B."/>
            <person name="Szollosi G."/>
            <person name="Zifcakova L."/>
            <person name="Stursova M."/>
            <person name="Spatafora J.W."/>
            <person name="Tedersoo L."/>
            <person name="Vaario L.M."/>
            <person name="Yamada A."/>
            <person name="Yan M."/>
            <person name="Wang P."/>
            <person name="Xu J."/>
            <person name="Bruns T."/>
            <person name="Baldrian P."/>
            <person name="Vilgalys R."/>
            <person name="Dunand C."/>
            <person name="Henrissat B."/>
            <person name="Grigoriev I.V."/>
            <person name="Hibbett D."/>
            <person name="Nagy L.G."/>
            <person name="Martin F.M."/>
        </authorList>
    </citation>
    <scope>NUCLEOTIDE SEQUENCE</scope>
    <source>
        <strain evidence="5">BED1</strain>
    </source>
</reference>
<dbReference type="Pfam" id="PF12612">
    <property type="entry name" value="TFCD_C"/>
    <property type="match status" value="1"/>
</dbReference>
<dbReference type="Gene3D" id="1.25.10.10">
    <property type="entry name" value="Leucine-rich Repeat Variant"/>
    <property type="match status" value="1"/>
</dbReference>
<protein>
    <submittedName>
        <fullName evidence="5">TBCD protein</fullName>
    </submittedName>
</protein>
<dbReference type="AlphaFoldDB" id="A0AAD4BXN7"/>